<dbReference type="PANTHER" id="PTHR34353:SF2">
    <property type="entry name" value="CRISPR-ASSOCIATED ENDONUCLEASE CAS1 1"/>
    <property type="match status" value="1"/>
</dbReference>
<dbReference type="Gene3D" id="3.100.10.20">
    <property type="entry name" value="CRISPR-associated endonuclease Cas1, N-terminal domain"/>
    <property type="match status" value="1"/>
</dbReference>
<dbReference type="Gene3D" id="1.20.120.920">
    <property type="entry name" value="CRISPR-associated endonuclease Cas1, C-terminal domain"/>
    <property type="match status" value="1"/>
</dbReference>
<comment type="caution">
    <text evidence="11">The sequence shown here is derived from an EMBL/GenBank/DDBJ whole genome shotgun (WGS) entry which is preliminary data.</text>
</comment>
<dbReference type="NCBIfam" id="TIGR00287">
    <property type="entry name" value="cas1"/>
    <property type="match status" value="1"/>
</dbReference>
<sequence length="354" mass="40194">MTAIYLMRSPTILKAKRQVFELWYQERLEYRIQAKLTSHIVVCHGCELSGEATALALSYQLPVLFLDADYRYLGRLHLESPAQYLSQQLQRASDAEFCQSTAERIVSATLHNRQALLLSLASGCCPTVEIALEAIAFFLDEIPNANIEQLRRYFATINQVYYPALREWLWLNAAVEPAAVNQFFHLSQALLEQVGLGLVLEMGLDPELGGLHLSDGENLPLVRDLMLEWSVVLVDRVAMRFALSHSNFLGNSNGNGHGNGNGNGHHHGHPLTDLITAWEQQLATVATNKKTYRQCLWHQIRHYRRCLCSDTPYRPALLKWTPREMSAPQPSWRGTQVSEYDNPQPWKLESIPMS</sequence>
<feature type="region of interest" description="Disordered" evidence="10">
    <location>
        <begin position="325"/>
        <end position="354"/>
    </location>
</feature>
<reference evidence="11 12" key="1">
    <citation type="journal article" date="2022" name="Front. Microbiol.">
        <title>High genomic differentiation and limited gene flow indicate recent cryptic speciation within the genus Laspinema (cyanobacteria).</title>
        <authorList>
            <person name="Stanojkovic A."/>
            <person name="Skoupy S."/>
            <person name="Skaloud P."/>
            <person name="Dvorak P."/>
        </authorList>
    </citation>
    <scope>NUCLEOTIDE SEQUENCE [LARGE SCALE GENOMIC DNA]</scope>
    <source>
        <strain evidence="11 12">D3b</strain>
    </source>
</reference>
<name>A0ABT2N4L4_9CYAN</name>
<keyword evidence="2" id="KW-0479">Metal-binding</keyword>
<evidence type="ECO:0000256" key="1">
    <source>
        <dbReference type="ARBA" id="ARBA00022722"/>
    </source>
</evidence>
<evidence type="ECO:0000313" key="11">
    <source>
        <dbReference type="EMBL" id="MCT7977592.1"/>
    </source>
</evidence>
<evidence type="ECO:0000256" key="4">
    <source>
        <dbReference type="ARBA" id="ARBA00022801"/>
    </source>
</evidence>
<keyword evidence="3 11" id="KW-0255">Endonuclease</keyword>
<dbReference type="InterPro" id="IPR042206">
    <property type="entry name" value="CRISPR-assoc_Cas1_C"/>
</dbReference>
<dbReference type="InterPro" id="IPR002729">
    <property type="entry name" value="CRISPR-assoc_Cas1"/>
</dbReference>
<evidence type="ECO:0000256" key="3">
    <source>
        <dbReference type="ARBA" id="ARBA00022759"/>
    </source>
</evidence>
<evidence type="ECO:0000256" key="8">
    <source>
        <dbReference type="ARBA" id="ARBA00023211"/>
    </source>
</evidence>
<dbReference type="GO" id="GO:0004519">
    <property type="term" value="F:endonuclease activity"/>
    <property type="evidence" value="ECO:0007669"/>
    <property type="project" value="UniProtKB-KW"/>
</dbReference>
<accession>A0ABT2N4L4</accession>
<dbReference type="InterPro" id="IPR042211">
    <property type="entry name" value="CRISPR-assoc_Cas1_N"/>
</dbReference>
<gene>
    <name evidence="11" type="primary">cas1</name>
    <name evidence="11" type="ORF">NG792_07740</name>
</gene>
<dbReference type="Proteomes" id="UP001525961">
    <property type="component" value="Unassembled WGS sequence"/>
</dbReference>
<dbReference type="RefSeq" id="WP_261235053.1">
    <property type="nucleotide sequence ID" value="NZ_JAMXFA010000008.1"/>
</dbReference>
<dbReference type="Pfam" id="PF01867">
    <property type="entry name" value="Cas_Cas1"/>
    <property type="match status" value="1"/>
</dbReference>
<evidence type="ECO:0000256" key="10">
    <source>
        <dbReference type="SAM" id="MobiDB-lite"/>
    </source>
</evidence>
<keyword evidence="8" id="KW-0464">Manganese</keyword>
<comment type="subunit">
    <text evidence="9">Homodimer, forms a heterotetramer with a Cas2 homodimer.</text>
</comment>
<evidence type="ECO:0000313" key="12">
    <source>
        <dbReference type="Proteomes" id="UP001525961"/>
    </source>
</evidence>
<organism evidence="11 12">
    <name type="scientific">Laspinema olomoucense D3b</name>
    <dbReference type="NCBI Taxonomy" id="2953688"/>
    <lineage>
        <taxon>Bacteria</taxon>
        <taxon>Bacillati</taxon>
        <taxon>Cyanobacteriota</taxon>
        <taxon>Cyanophyceae</taxon>
        <taxon>Oscillatoriophycideae</taxon>
        <taxon>Oscillatoriales</taxon>
        <taxon>Laspinemataceae</taxon>
        <taxon>Laspinema</taxon>
        <taxon>Laspinema olomoucense</taxon>
    </lineage>
</organism>
<evidence type="ECO:0000256" key="2">
    <source>
        <dbReference type="ARBA" id="ARBA00022723"/>
    </source>
</evidence>
<protein>
    <submittedName>
        <fullName evidence="11">CRISPR-associated endonuclease Cas1</fullName>
    </submittedName>
</protein>
<evidence type="ECO:0000256" key="7">
    <source>
        <dbReference type="ARBA" id="ARBA00023125"/>
    </source>
</evidence>
<feature type="compositionally biased region" description="Polar residues" evidence="10">
    <location>
        <begin position="328"/>
        <end position="341"/>
    </location>
</feature>
<dbReference type="EMBL" id="JAMXFA010000008">
    <property type="protein sequence ID" value="MCT7977592.1"/>
    <property type="molecule type" value="Genomic_DNA"/>
</dbReference>
<keyword evidence="7" id="KW-0238">DNA-binding</keyword>
<keyword evidence="12" id="KW-1185">Reference proteome</keyword>
<proteinExistence type="predicted"/>
<keyword evidence="6" id="KW-0051">Antiviral defense</keyword>
<dbReference type="PANTHER" id="PTHR34353">
    <property type="entry name" value="CRISPR-ASSOCIATED ENDONUCLEASE CAS1 1"/>
    <property type="match status" value="1"/>
</dbReference>
<evidence type="ECO:0000256" key="5">
    <source>
        <dbReference type="ARBA" id="ARBA00022842"/>
    </source>
</evidence>
<keyword evidence="4" id="KW-0378">Hydrolase</keyword>
<evidence type="ECO:0000256" key="9">
    <source>
        <dbReference type="ARBA" id="ARBA00038592"/>
    </source>
</evidence>
<evidence type="ECO:0000256" key="6">
    <source>
        <dbReference type="ARBA" id="ARBA00023118"/>
    </source>
</evidence>
<keyword evidence="5" id="KW-0460">Magnesium</keyword>
<keyword evidence="1" id="KW-0540">Nuclease</keyword>
<dbReference type="InterPro" id="IPR050646">
    <property type="entry name" value="Cas1"/>
</dbReference>